<feature type="region of interest" description="Disordered" evidence="1">
    <location>
        <begin position="1"/>
        <end position="25"/>
    </location>
</feature>
<accession>A0ABP6XLW3</accession>
<evidence type="ECO:0000256" key="1">
    <source>
        <dbReference type="SAM" id="MobiDB-lite"/>
    </source>
</evidence>
<name>A0ABP6XLW3_9PSEU</name>
<dbReference type="Proteomes" id="UP001500689">
    <property type="component" value="Unassembled WGS sequence"/>
</dbReference>
<dbReference type="EMBL" id="BAAAZN010000015">
    <property type="protein sequence ID" value="GAA3569289.1"/>
    <property type="molecule type" value="Genomic_DNA"/>
</dbReference>
<feature type="compositionally biased region" description="Basic and acidic residues" evidence="1">
    <location>
        <begin position="14"/>
        <end position="25"/>
    </location>
</feature>
<proteinExistence type="predicted"/>
<evidence type="ECO:0000313" key="3">
    <source>
        <dbReference type="Proteomes" id="UP001500689"/>
    </source>
</evidence>
<evidence type="ECO:0000313" key="2">
    <source>
        <dbReference type="EMBL" id="GAA3569289.1"/>
    </source>
</evidence>
<keyword evidence="3" id="KW-1185">Reference proteome</keyword>
<sequence length="91" mass="10144">MLDSDRQALNVEPHQAHHDESDADDVERLGVHAGTLANRVKQGKINCGEAEGLSGGDRAELARLCAENAELWMERDVLKRSVVLWVKEARR</sequence>
<protein>
    <recommendedName>
        <fullName evidence="4">DNA-binding protein</fullName>
    </recommendedName>
</protein>
<gene>
    <name evidence="2" type="ORF">GCM10022222_61850</name>
</gene>
<comment type="caution">
    <text evidence="2">The sequence shown here is derived from an EMBL/GenBank/DDBJ whole genome shotgun (WGS) entry which is preliminary data.</text>
</comment>
<reference evidence="3" key="1">
    <citation type="journal article" date="2019" name="Int. J. Syst. Evol. Microbiol.">
        <title>The Global Catalogue of Microorganisms (GCM) 10K type strain sequencing project: providing services to taxonomists for standard genome sequencing and annotation.</title>
        <authorList>
            <consortium name="The Broad Institute Genomics Platform"/>
            <consortium name="The Broad Institute Genome Sequencing Center for Infectious Disease"/>
            <person name="Wu L."/>
            <person name="Ma J."/>
        </authorList>
    </citation>
    <scope>NUCLEOTIDE SEQUENCE [LARGE SCALE GENOMIC DNA]</scope>
    <source>
        <strain evidence="3">JCM 16898</strain>
    </source>
</reference>
<evidence type="ECO:0008006" key="4">
    <source>
        <dbReference type="Google" id="ProtNLM"/>
    </source>
</evidence>
<organism evidence="2 3">
    <name type="scientific">Amycolatopsis ultiminotia</name>
    <dbReference type="NCBI Taxonomy" id="543629"/>
    <lineage>
        <taxon>Bacteria</taxon>
        <taxon>Bacillati</taxon>
        <taxon>Actinomycetota</taxon>
        <taxon>Actinomycetes</taxon>
        <taxon>Pseudonocardiales</taxon>
        <taxon>Pseudonocardiaceae</taxon>
        <taxon>Amycolatopsis</taxon>
    </lineage>
</organism>